<dbReference type="Proteomes" id="UP000037923">
    <property type="component" value="Unassembled WGS sequence"/>
</dbReference>
<accession>A0A0N1J4H5</accession>
<dbReference type="OrthoDB" id="566238at2759"/>
<dbReference type="RefSeq" id="XP_015655110.1">
    <property type="nucleotide sequence ID" value="XM_015806188.1"/>
</dbReference>
<comment type="caution">
    <text evidence="2">The sequence shown here is derived from an EMBL/GenBank/DDBJ whole genome shotgun (WGS) entry which is preliminary data.</text>
</comment>
<dbReference type="Pfam" id="PF00581">
    <property type="entry name" value="Rhodanese"/>
    <property type="match status" value="1"/>
</dbReference>
<gene>
    <name evidence="2" type="ORF">ABB37_07522</name>
</gene>
<dbReference type="Gene3D" id="3.40.250.10">
    <property type="entry name" value="Rhodanese-like domain"/>
    <property type="match status" value="1"/>
</dbReference>
<dbReference type="EMBL" id="LGTL01000019">
    <property type="protein sequence ID" value="KPA76671.1"/>
    <property type="molecule type" value="Genomic_DNA"/>
</dbReference>
<organism evidence="2 3">
    <name type="scientific">Leptomonas pyrrhocoris</name>
    <name type="common">Firebug parasite</name>
    <dbReference type="NCBI Taxonomy" id="157538"/>
    <lineage>
        <taxon>Eukaryota</taxon>
        <taxon>Discoba</taxon>
        <taxon>Euglenozoa</taxon>
        <taxon>Kinetoplastea</taxon>
        <taxon>Metakinetoplastina</taxon>
        <taxon>Trypanosomatida</taxon>
        <taxon>Trypanosomatidae</taxon>
        <taxon>Leishmaniinae</taxon>
        <taxon>Leptomonas</taxon>
    </lineage>
</organism>
<dbReference type="PROSITE" id="PS50206">
    <property type="entry name" value="RHODANESE_3"/>
    <property type="match status" value="1"/>
</dbReference>
<dbReference type="GeneID" id="26907807"/>
<dbReference type="CDD" id="cd00158">
    <property type="entry name" value="RHOD"/>
    <property type="match status" value="1"/>
</dbReference>
<evidence type="ECO:0000313" key="3">
    <source>
        <dbReference type="Proteomes" id="UP000037923"/>
    </source>
</evidence>
<dbReference type="AlphaFoldDB" id="A0A0N1J4H5"/>
<dbReference type="RefSeq" id="XP_015655111.1">
    <property type="nucleotide sequence ID" value="XM_015806189.1"/>
</dbReference>
<keyword evidence="3" id="KW-1185">Reference proteome</keyword>
<proteinExistence type="predicted"/>
<evidence type="ECO:0000259" key="1">
    <source>
        <dbReference type="PROSITE" id="PS50206"/>
    </source>
</evidence>
<dbReference type="InterPro" id="IPR001763">
    <property type="entry name" value="Rhodanese-like_dom"/>
</dbReference>
<reference evidence="2 3" key="1">
    <citation type="submission" date="2015-07" db="EMBL/GenBank/DDBJ databases">
        <title>High-quality genome of monoxenous trypanosomatid Leptomonas pyrrhocoris.</title>
        <authorList>
            <person name="Flegontov P."/>
            <person name="Butenko A."/>
            <person name="Firsov S."/>
            <person name="Vlcek C."/>
            <person name="Logacheva M.D."/>
            <person name="Field M."/>
            <person name="Filatov D."/>
            <person name="Flegontova O."/>
            <person name="Gerasimov E."/>
            <person name="Jackson A.P."/>
            <person name="Kelly S."/>
            <person name="Opperdoes F."/>
            <person name="O'Reilly A."/>
            <person name="Votypka J."/>
            <person name="Yurchenko V."/>
            <person name="Lukes J."/>
        </authorList>
    </citation>
    <scope>NUCLEOTIDE SEQUENCE [LARGE SCALE GENOMIC DNA]</scope>
    <source>
        <strain evidence="2">H10</strain>
    </source>
</reference>
<sequence length="141" mass="15497">MPHTKANFELSKAMVESVEEHSPAEVSAEELHALLHTPGKGAVVVVDVRPAEDFANFHIPGSVNKPFQELNYTQLISDVAPHAKQAGYVFVFVSAQSPDVDDLAAREYINEFSKIHHHPPEEGAVGILLGGVRNYLQRYPS</sequence>
<evidence type="ECO:0000313" key="2">
    <source>
        <dbReference type="EMBL" id="KPA76671.1"/>
    </source>
</evidence>
<dbReference type="EMBL" id="LGTL01000019">
    <property type="protein sequence ID" value="KPA76672.1"/>
    <property type="molecule type" value="Genomic_DNA"/>
</dbReference>
<name>A0A0N1J4H5_LEPPY</name>
<dbReference type="SUPFAM" id="SSF52821">
    <property type="entry name" value="Rhodanese/Cell cycle control phosphatase"/>
    <property type="match status" value="1"/>
</dbReference>
<feature type="domain" description="Rhodanese" evidence="1">
    <location>
        <begin position="39"/>
        <end position="70"/>
    </location>
</feature>
<dbReference type="OMA" id="DEYASFH"/>
<protein>
    <recommendedName>
        <fullName evidence="1">Rhodanese domain-containing protein</fullName>
    </recommendedName>
</protein>
<dbReference type="InterPro" id="IPR036873">
    <property type="entry name" value="Rhodanese-like_dom_sf"/>
</dbReference>
<dbReference type="SMART" id="SM00450">
    <property type="entry name" value="RHOD"/>
    <property type="match status" value="1"/>
</dbReference>
<dbReference type="VEuPathDB" id="TriTrypDB:LpyrH10_19_0730"/>